<feature type="domain" description="Replication initiator A N-terminal" evidence="2">
    <location>
        <begin position="16"/>
        <end position="90"/>
    </location>
</feature>
<dbReference type="Pfam" id="PF18008">
    <property type="entry name" value="Bac_RepA_C"/>
    <property type="match status" value="1"/>
</dbReference>
<accession>A0A1D0BXC9</accession>
<proteinExistence type="predicted"/>
<feature type="domain" description="Replication initiator protein A C-terminal" evidence="3">
    <location>
        <begin position="212"/>
        <end position="300"/>
    </location>
</feature>
<protein>
    <submittedName>
        <fullName evidence="4">Replication protein</fullName>
    </submittedName>
</protein>
<sequence>MSNFKRITIQEFEQERFYKLYKFLFEDEYFRKLSDSSKIAYCMFRDRFELSKMNNWIDENGNVYLIFTTKDLCELLNCGTQKVTKIKKELENFNLLEQERIGLNKPNKIYILEPKKPSKTSNNKEFRKSKFQNSENQNSRVLKIKKQEFRKSKSNDTNLNNTDYIKTKNNDMNDLNDIAAKNKISNHSNHTNQFSNNLDDKDYKEILLQEFPDQLTNYLLNYDYRDLKMIKAIILKAKKSFNSNHDDTYYMLEHIEDEILISLKRVKKAIHDRGVKGQKETLSSMQGYLMKTILSELEERYSADMRRQNMAKYNIFNQ</sequence>
<gene>
    <name evidence="4" type="primary">repA-like</name>
</gene>
<dbReference type="EMBL" id="FN806789">
    <property type="protein sequence ID" value="CEO92194.1"/>
    <property type="molecule type" value="Genomic_DNA"/>
</dbReference>
<dbReference type="InterPro" id="IPR041151">
    <property type="entry name" value="Bac_RepA_C"/>
</dbReference>
<keyword evidence="4" id="KW-0614">Plasmid</keyword>
<reference evidence="4" key="1">
    <citation type="submission" date="2010-04" db="EMBL/GenBank/DDBJ databases">
        <authorList>
            <person name="Li W."/>
        </authorList>
    </citation>
    <scope>NUCLEOTIDE SEQUENCE</scope>
    <source>
        <strain evidence="4">Rd 11</strain>
        <plasmid evidence="4">pAFS11</plasmid>
    </source>
</reference>
<dbReference type="AlphaFoldDB" id="A0A1D0BXC9"/>
<evidence type="ECO:0000256" key="1">
    <source>
        <dbReference type="SAM" id="MobiDB-lite"/>
    </source>
</evidence>
<evidence type="ECO:0000259" key="3">
    <source>
        <dbReference type="Pfam" id="PF18008"/>
    </source>
</evidence>
<evidence type="ECO:0000259" key="2">
    <source>
        <dbReference type="Pfam" id="PF06970"/>
    </source>
</evidence>
<geneLocation type="plasmid" evidence="4">
    <name>pAFS11</name>
</geneLocation>
<feature type="region of interest" description="Disordered" evidence="1">
    <location>
        <begin position="114"/>
        <end position="137"/>
    </location>
</feature>
<dbReference type="RefSeq" id="WP_031837636.1">
    <property type="nucleotide sequence ID" value="NZ_CAKOFH010000033.1"/>
</dbReference>
<evidence type="ECO:0000313" key="4">
    <source>
        <dbReference type="EMBL" id="CEO92194.1"/>
    </source>
</evidence>
<name>A0A1D0BXC9_STAAU</name>
<reference evidence="4" key="2">
    <citation type="journal article" date="2011" name="Antimicrob. Agents Chemother.">
        <title>Novel apramycin resistance gene apmA in bovine and porcine methicillin-resistant Staphylococcus aureus ST398 isolates.</title>
        <authorList>
            <person name="Fessler A.T."/>
            <person name="Kadlec K."/>
            <person name="Schwarz S."/>
        </authorList>
    </citation>
    <scope>NUCLEOTIDE SEQUENCE</scope>
    <source>
        <strain evidence="4">Rd 11</strain>
        <plasmid evidence="4">pAFS11</plasmid>
    </source>
</reference>
<dbReference type="InterPro" id="IPR010724">
    <property type="entry name" value="RepA_N"/>
</dbReference>
<dbReference type="Pfam" id="PF06970">
    <property type="entry name" value="RepA_N"/>
    <property type="match status" value="1"/>
</dbReference>
<organism evidence="4">
    <name type="scientific">Staphylococcus aureus</name>
    <dbReference type="NCBI Taxonomy" id="1280"/>
    <lineage>
        <taxon>Bacteria</taxon>
        <taxon>Bacillati</taxon>
        <taxon>Bacillota</taxon>
        <taxon>Bacilli</taxon>
        <taxon>Bacillales</taxon>
        <taxon>Staphylococcaceae</taxon>
        <taxon>Staphylococcus</taxon>
    </lineage>
</organism>